<gene>
    <name evidence="2" type="ORF">ENN90_14355</name>
</gene>
<dbReference type="Proteomes" id="UP000886047">
    <property type="component" value="Unassembled WGS sequence"/>
</dbReference>
<dbReference type="InterPro" id="IPR036179">
    <property type="entry name" value="Ig-like_dom_sf"/>
</dbReference>
<dbReference type="InterPro" id="IPR026444">
    <property type="entry name" value="Secre_tail"/>
</dbReference>
<organism evidence="2">
    <name type="scientific">Mariniphaga anaerophila</name>
    <dbReference type="NCBI Taxonomy" id="1484053"/>
    <lineage>
        <taxon>Bacteria</taxon>
        <taxon>Pseudomonadati</taxon>
        <taxon>Bacteroidota</taxon>
        <taxon>Bacteroidia</taxon>
        <taxon>Marinilabiliales</taxon>
        <taxon>Prolixibacteraceae</taxon>
        <taxon>Mariniphaga</taxon>
    </lineage>
</organism>
<evidence type="ECO:0000259" key="1">
    <source>
        <dbReference type="Pfam" id="PF18962"/>
    </source>
</evidence>
<comment type="caution">
    <text evidence="2">The sequence shown here is derived from an EMBL/GenBank/DDBJ whole genome shotgun (WGS) entry which is preliminary data.</text>
</comment>
<reference evidence="2" key="1">
    <citation type="journal article" date="2020" name="mSystems">
        <title>Genome- and Community-Level Interaction Insights into Carbon Utilization and Element Cycling Functions of Hydrothermarchaeota in Hydrothermal Sediment.</title>
        <authorList>
            <person name="Zhou Z."/>
            <person name="Liu Y."/>
            <person name="Xu W."/>
            <person name="Pan J."/>
            <person name="Luo Z.H."/>
            <person name="Li M."/>
        </authorList>
    </citation>
    <scope>NUCLEOTIDE SEQUENCE [LARGE SCALE GENOMIC DNA]</scope>
    <source>
        <strain evidence="2">SpSt-1217</strain>
    </source>
</reference>
<sequence length="203" mass="22590">MRISTFGEDCYGELYFADKNAGEIYKLTETDDCKPVAKILAEDTTLVLEPGNSISIEALFHPSLQYEWHKNDEPLPDGNQPELEITEEGIYMVHATHPENGCTNISTPVKVTTVPTSVELKVFGDVKVFPNPSKNMLFIEGLPATGKTSISMVDTKGSVIKTLDISEQNSIRISTRELTSGIYLLKIIRDTEFFQKKIIVSES</sequence>
<feature type="domain" description="Secretion system C-terminal sorting" evidence="1">
    <location>
        <begin position="128"/>
        <end position="200"/>
    </location>
</feature>
<evidence type="ECO:0000313" key="2">
    <source>
        <dbReference type="EMBL" id="HDR52776.1"/>
    </source>
</evidence>
<dbReference type="NCBIfam" id="TIGR04183">
    <property type="entry name" value="Por_Secre_tail"/>
    <property type="match status" value="1"/>
</dbReference>
<name>A0A831PSB2_9BACT</name>
<dbReference type="EMBL" id="DSDK01000803">
    <property type="protein sequence ID" value="HDR52776.1"/>
    <property type="molecule type" value="Genomic_DNA"/>
</dbReference>
<dbReference type="Pfam" id="PF18962">
    <property type="entry name" value="Por_Secre_tail"/>
    <property type="match status" value="1"/>
</dbReference>
<proteinExistence type="predicted"/>
<dbReference type="SUPFAM" id="SSF48726">
    <property type="entry name" value="Immunoglobulin"/>
    <property type="match status" value="1"/>
</dbReference>
<dbReference type="AlphaFoldDB" id="A0A831PSB2"/>
<protein>
    <submittedName>
        <fullName evidence="2">T9SS type A sorting domain-containing protein</fullName>
    </submittedName>
</protein>
<accession>A0A831PSB2</accession>